<keyword evidence="5 9" id="KW-0627">Porphyrin biosynthesis</keyword>
<dbReference type="InterPro" id="IPR036108">
    <property type="entry name" value="4pyrrol_syn_uPrphyn_synt_sf"/>
</dbReference>
<comment type="catalytic activity">
    <reaction evidence="8 9">
        <text>hydroxymethylbilane = uroporphyrinogen III + H2O</text>
        <dbReference type="Rhea" id="RHEA:18965"/>
        <dbReference type="ChEBI" id="CHEBI:15377"/>
        <dbReference type="ChEBI" id="CHEBI:57308"/>
        <dbReference type="ChEBI" id="CHEBI:57845"/>
        <dbReference type="EC" id="4.2.1.75"/>
    </reaction>
</comment>
<comment type="pathway">
    <text evidence="1 9">Porphyrin-containing compound metabolism; protoporphyrin-IX biosynthesis; coproporphyrinogen-III from 5-aminolevulinate: step 3/4.</text>
</comment>
<protein>
    <recommendedName>
        <fullName evidence="7 9">Uroporphyrinogen-III synthase</fullName>
        <ecNumber evidence="3 9">4.2.1.75</ecNumber>
    </recommendedName>
</protein>
<comment type="caution">
    <text evidence="11">The sequence shown here is derived from an EMBL/GenBank/DDBJ whole genome shotgun (WGS) entry which is preliminary data.</text>
</comment>
<dbReference type="PANTHER" id="PTHR38042">
    <property type="entry name" value="UROPORPHYRINOGEN-III SYNTHASE, CHLOROPLASTIC"/>
    <property type="match status" value="1"/>
</dbReference>
<evidence type="ECO:0000256" key="6">
    <source>
        <dbReference type="ARBA" id="ARBA00037589"/>
    </source>
</evidence>
<dbReference type="CDD" id="cd06578">
    <property type="entry name" value="HemD"/>
    <property type="match status" value="1"/>
</dbReference>
<dbReference type="EC" id="4.2.1.75" evidence="3 9"/>
<dbReference type="RefSeq" id="WP_310742428.1">
    <property type="nucleotide sequence ID" value="NZ_JAJNKD010000006.1"/>
</dbReference>
<dbReference type="InterPro" id="IPR003754">
    <property type="entry name" value="4pyrrol_synth_uPrphyn_synth"/>
</dbReference>
<evidence type="ECO:0000256" key="9">
    <source>
        <dbReference type="RuleBase" id="RU366031"/>
    </source>
</evidence>
<dbReference type="Gene3D" id="3.40.50.10090">
    <property type="match status" value="2"/>
</dbReference>
<dbReference type="PANTHER" id="PTHR38042:SF1">
    <property type="entry name" value="UROPORPHYRINOGEN-III SYNTHASE, CHLOROPLASTIC"/>
    <property type="match status" value="1"/>
</dbReference>
<accession>A0ABN1K1W5</accession>
<organism evidence="11 12">
    <name type="scientific">Ideonella azotifigens</name>
    <dbReference type="NCBI Taxonomy" id="513160"/>
    <lineage>
        <taxon>Bacteria</taxon>
        <taxon>Pseudomonadati</taxon>
        <taxon>Pseudomonadota</taxon>
        <taxon>Betaproteobacteria</taxon>
        <taxon>Burkholderiales</taxon>
        <taxon>Sphaerotilaceae</taxon>
        <taxon>Ideonella</taxon>
    </lineage>
</organism>
<evidence type="ECO:0000259" key="10">
    <source>
        <dbReference type="Pfam" id="PF02602"/>
    </source>
</evidence>
<evidence type="ECO:0000256" key="8">
    <source>
        <dbReference type="ARBA" id="ARBA00048617"/>
    </source>
</evidence>
<evidence type="ECO:0000256" key="7">
    <source>
        <dbReference type="ARBA" id="ARBA00040167"/>
    </source>
</evidence>
<evidence type="ECO:0000313" key="12">
    <source>
        <dbReference type="Proteomes" id="UP001500279"/>
    </source>
</evidence>
<evidence type="ECO:0000256" key="5">
    <source>
        <dbReference type="ARBA" id="ARBA00023244"/>
    </source>
</evidence>
<dbReference type="SUPFAM" id="SSF69618">
    <property type="entry name" value="HemD-like"/>
    <property type="match status" value="1"/>
</dbReference>
<dbReference type="Proteomes" id="UP001500279">
    <property type="component" value="Unassembled WGS sequence"/>
</dbReference>
<comment type="function">
    <text evidence="6 9">Catalyzes cyclization of the linear tetrapyrrole, hydroxymethylbilane, to the macrocyclic uroporphyrinogen III.</text>
</comment>
<keyword evidence="4 9" id="KW-0456">Lyase</keyword>
<proteinExistence type="inferred from homology"/>
<dbReference type="InterPro" id="IPR039793">
    <property type="entry name" value="UROS/Hem4"/>
</dbReference>
<name>A0ABN1K1W5_9BURK</name>
<reference evidence="11 12" key="1">
    <citation type="journal article" date="2019" name="Int. J. Syst. Evol. Microbiol.">
        <title>The Global Catalogue of Microorganisms (GCM) 10K type strain sequencing project: providing services to taxonomists for standard genome sequencing and annotation.</title>
        <authorList>
            <consortium name="The Broad Institute Genomics Platform"/>
            <consortium name="The Broad Institute Genome Sequencing Center for Infectious Disease"/>
            <person name="Wu L."/>
            <person name="Ma J."/>
        </authorList>
    </citation>
    <scope>NUCLEOTIDE SEQUENCE [LARGE SCALE GENOMIC DNA]</scope>
    <source>
        <strain evidence="11 12">JCM 15503</strain>
    </source>
</reference>
<evidence type="ECO:0000256" key="1">
    <source>
        <dbReference type="ARBA" id="ARBA00004772"/>
    </source>
</evidence>
<evidence type="ECO:0000256" key="2">
    <source>
        <dbReference type="ARBA" id="ARBA00008133"/>
    </source>
</evidence>
<dbReference type="EMBL" id="BAAAEW010000014">
    <property type="protein sequence ID" value="GAA0752585.1"/>
    <property type="molecule type" value="Genomic_DNA"/>
</dbReference>
<evidence type="ECO:0000256" key="3">
    <source>
        <dbReference type="ARBA" id="ARBA00013109"/>
    </source>
</evidence>
<gene>
    <name evidence="11" type="ORF">GCM10009107_26580</name>
</gene>
<feature type="domain" description="Tetrapyrrole biosynthesis uroporphyrinogen III synthase" evidence="10">
    <location>
        <begin position="12"/>
        <end position="237"/>
    </location>
</feature>
<dbReference type="Pfam" id="PF02602">
    <property type="entry name" value="HEM4"/>
    <property type="match status" value="1"/>
</dbReference>
<comment type="similarity">
    <text evidence="2 9">Belongs to the uroporphyrinogen-III synthase family.</text>
</comment>
<evidence type="ECO:0000256" key="4">
    <source>
        <dbReference type="ARBA" id="ARBA00023239"/>
    </source>
</evidence>
<sequence>MLVTRPEPQASEWVARLRSHQVEAEALPLMGIAGAPAPARVREVFAGLSAGALLMFVSPNAALQFFACLPPGASWPAGVQAAATGPGTVAALCAAGVPVDCITAPDESAAQFDSEALWEQLRAQDWQGRPVWVVRGDGGRDWFATTLAQAGAVVDFVQSYARLVPDWNPAQLAIAHRALAEPAQARWLLSSSEGIEHLSRLLPQADWAKAIALASHPRIEARARALGFGTVLPVRPGWRAVVEQVLA</sequence>
<keyword evidence="12" id="KW-1185">Reference proteome</keyword>
<evidence type="ECO:0000313" key="11">
    <source>
        <dbReference type="EMBL" id="GAA0752585.1"/>
    </source>
</evidence>